<reference evidence="1 4" key="1">
    <citation type="submission" date="2023-02" db="EMBL/GenBank/DDBJ databases">
        <title>Pathogen: clinical or host-associated sample.</title>
        <authorList>
            <person name="Hergert J."/>
            <person name="Casey R."/>
            <person name="Wagner J."/>
            <person name="Young E.L."/>
            <person name="Oakeson K.F."/>
        </authorList>
    </citation>
    <scope>NUCLEOTIDE SEQUENCE</scope>
    <source>
        <strain evidence="2 4">2022CK-00829</strain>
        <strain evidence="1">2022CK-00830</strain>
    </source>
</reference>
<evidence type="ECO:0000313" key="4">
    <source>
        <dbReference type="Proteomes" id="UP001221519"/>
    </source>
</evidence>
<accession>A0AAX3MYV5</accession>
<name>A0AAX3MYV5_9BACL</name>
<dbReference type="RefSeq" id="WP_047913693.1">
    <property type="nucleotide sequence ID" value="NZ_CP118101.1"/>
</dbReference>
<gene>
    <name evidence="1" type="ORF">PUW23_21805</name>
    <name evidence="2" type="ORF">PUW25_21725</name>
</gene>
<dbReference type="EMBL" id="CP118101">
    <property type="protein sequence ID" value="WDH82074.1"/>
    <property type="molecule type" value="Genomic_DNA"/>
</dbReference>
<dbReference type="Proteomes" id="UP001220962">
    <property type="component" value="Chromosome"/>
</dbReference>
<dbReference type="Proteomes" id="UP001221519">
    <property type="component" value="Chromosome"/>
</dbReference>
<protein>
    <submittedName>
        <fullName evidence="1">GapA-binding peptide SR1P</fullName>
    </submittedName>
</protein>
<keyword evidence="4" id="KW-1185">Reference proteome</keyword>
<organism evidence="1 3">
    <name type="scientific">Paenibacillus urinalis</name>
    <dbReference type="NCBI Taxonomy" id="521520"/>
    <lineage>
        <taxon>Bacteria</taxon>
        <taxon>Bacillati</taxon>
        <taxon>Bacillota</taxon>
        <taxon>Bacilli</taxon>
        <taxon>Bacillales</taxon>
        <taxon>Paenibacillaceae</taxon>
        <taxon>Paenibacillus</taxon>
    </lineage>
</organism>
<evidence type="ECO:0000313" key="1">
    <source>
        <dbReference type="EMBL" id="WDH82074.1"/>
    </source>
</evidence>
<dbReference type="AlphaFoldDB" id="A0AAX3MYV5"/>
<proteinExistence type="predicted"/>
<evidence type="ECO:0000313" key="3">
    <source>
        <dbReference type="Proteomes" id="UP001220962"/>
    </source>
</evidence>
<sequence length="60" mass="6846">MENNKGSIPLGVILCRDCHNELGVQETNRVQVFYSNCGSVHCKEKRLNSEYEQYLDGDNP</sequence>
<evidence type="ECO:0000313" key="2">
    <source>
        <dbReference type="EMBL" id="WDI01812.1"/>
    </source>
</evidence>
<dbReference type="EMBL" id="CP118108">
    <property type="protein sequence ID" value="WDI01812.1"/>
    <property type="molecule type" value="Genomic_DNA"/>
</dbReference>